<dbReference type="NCBIfam" id="TIGR01569">
    <property type="entry name" value="A_tha_TIGR01569"/>
    <property type="match status" value="1"/>
</dbReference>
<evidence type="ECO:0000313" key="13">
    <source>
        <dbReference type="EnsemblPlants" id="AES80647"/>
    </source>
</evidence>
<comment type="subcellular location">
    <subcellularLocation>
        <location evidence="1 8">Cell membrane</location>
        <topology evidence="1 8">Multi-pass membrane protein</topology>
    </subcellularLocation>
</comment>
<dbReference type="HOGENOM" id="CLU_066104_3_0_1"/>
<dbReference type="InterPro" id="IPR006702">
    <property type="entry name" value="CASP_dom"/>
</dbReference>
<dbReference type="AlphaFoldDB" id="G7KW47"/>
<keyword evidence="7 8" id="KW-0472">Membrane</keyword>
<evidence type="ECO:0000256" key="7">
    <source>
        <dbReference type="ARBA" id="ARBA00023136"/>
    </source>
</evidence>
<feature type="transmembrane region" description="Helical" evidence="8">
    <location>
        <begin position="72"/>
        <end position="96"/>
    </location>
</feature>
<reference evidence="15" key="4">
    <citation type="journal article" date="2018" name="Nat. Plants">
        <title>Whole-genome landscape of Medicago truncatula symbiotic genes.</title>
        <authorList>
            <person name="Pecrix Y."/>
            <person name="Staton S.E."/>
            <person name="Sallet E."/>
            <person name="Lelandais-Briere C."/>
            <person name="Moreau S."/>
            <person name="Carrere S."/>
            <person name="Blein T."/>
            <person name="Jardinaud M.F."/>
            <person name="Latrasse D."/>
            <person name="Zouine M."/>
            <person name="Zahm M."/>
            <person name="Kreplak J."/>
            <person name="Mayjonade B."/>
            <person name="Satge C."/>
            <person name="Perez M."/>
            <person name="Cauet S."/>
            <person name="Marande W."/>
            <person name="Chantry-Darmon C."/>
            <person name="Lopez-Roques C."/>
            <person name="Bouchez O."/>
            <person name="Berard A."/>
            <person name="Debelle F."/>
            <person name="Munos S."/>
            <person name="Bendahmane A."/>
            <person name="Berges H."/>
            <person name="Niebel A."/>
            <person name="Buitink J."/>
            <person name="Frugier F."/>
            <person name="Benhamed M."/>
            <person name="Crespi M."/>
            <person name="Gouzy J."/>
            <person name="Gamas P."/>
        </authorList>
    </citation>
    <scope>NUCLEOTIDE SEQUENCE [LARGE SCALE GENOMIC DNA]</scope>
    <source>
        <strain evidence="15">cv. Jemalong A17</strain>
    </source>
</reference>
<protein>
    <recommendedName>
        <fullName evidence="8">CASP-like protein</fullName>
    </recommendedName>
</protein>
<dbReference type="EnsemblPlants" id="AES80647">
    <property type="protein sequence ID" value="AES80647"/>
    <property type="gene ID" value="MTR_7g083120"/>
</dbReference>
<dbReference type="EMBL" id="CM001223">
    <property type="protein sequence ID" value="AES80647.1"/>
    <property type="molecule type" value="Genomic_DNA"/>
</dbReference>
<reference evidence="12" key="5">
    <citation type="journal article" date="2018" name="Nat. Plants">
        <title>Whole-genome landscape of Medicago truncatula symbiotic genes.</title>
        <authorList>
            <person name="Pecrix Y."/>
            <person name="Gamas P."/>
            <person name="Carrere S."/>
        </authorList>
    </citation>
    <scope>NUCLEOTIDE SEQUENCE</scope>
    <source>
        <tissue evidence="12">Leaves</tissue>
    </source>
</reference>
<evidence type="ECO:0000313" key="12">
    <source>
        <dbReference type="EMBL" id="RHN47307.1"/>
    </source>
</evidence>
<dbReference type="InterPro" id="IPR006459">
    <property type="entry name" value="CASP/CASPL"/>
</dbReference>
<gene>
    <name evidence="13" type="primary">11437211</name>
    <name evidence="11" type="ordered locus">MTR_7g083120</name>
    <name evidence="12" type="ORF">MtrunA17_Chr7g0251531</name>
</gene>
<evidence type="ECO:0000256" key="8">
    <source>
        <dbReference type="RuleBase" id="RU361233"/>
    </source>
</evidence>
<dbReference type="OrthoDB" id="992805at2759"/>
<feature type="compositionally biased region" description="Basic and acidic residues" evidence="9">
    <location>
        <begin position="1"/>
        <end position="12"/>
    </location>
</feature>
<name>G7KW47_MEDTR</name>
<evidence type="ECO:0000256" key="4">
    <source>
        <dbReference type="ARBA" id="ARBA00022475"/>
    </source>
</evidence>
<dbReference type="Pfam" id="PF04535">
    <property type="entry name" value="CASP_dom"/>
    <property type="match status" value="1"/>
</dbReference>
<dbReference type="OMA" id="CHKMTAS"/>
<keyword evidence="4 8" id="KW-1003">Cell membrane</keyword>
<dbReference type="EMBL" id="PSQE01000007">
    <property type="protein sequence ID" value="RHN47307.1"/>
    <property type="molecule type" value="Genomic_DNA"/>
</dbReference>
<organism evidence="11 14">
    <name type="scientific">Medicago truncatula</name>
    <name type="common">Barrel medic</name>
    <name type="synonym">Medicago tribuloides</name>
    <dbReference type="NCBI Taxonomy" id="3880"/>
    <lineage>
        <taxon>Eukaryota</taxon>
        <taxon>Viridiplantae</taxon>
        <taxon>Streptophyta</taxon>
        <taxon>Embryophyta</taxon>
        <taxon>Tracheophyta</taxon>
        <taxon>Spermatophyta</taxon>
        <taxon>Magnoliopsida</taxon>
        <taxon>eudicotyledons</taxon>
        <taxon>Gunneridae</taxon>
        <taxon>Pentapetalae</taxon>
        <taxon>rosids</taxon>
        <taxon>fabids</taxon>
        <taxon>Fabales</taxon>
        <taxon>Fabaceae</taxon>
        <taxon>Papilionoideae</taxon>
        <taxon>50 kb inversion clade</taxon>
        <taxon>NPAAA clade</taxon>
        <taxon>Hologalegina</taxon>
        <taxon>IRL clade</taxon>
        <taxon>Trifolieae</taxon>
        <taxon>Medicago</taxon>
    </lineage>
</organism>
<dbReference type="ExpressionAtlas" id="G7KW47">
    <property type="expression patterns" value="differential"/>
</dbReference>
<keyword evidence="6 8" id="KW-1133">Transmembrane helix</keyword>
<evidence type="ECO:0000313" key="14">
    <source>
        <dbReference type="Proteomes" id="UP000002051"/>
    </source>
</evidence>
<comment type="subunit">
    <text evidence="3 8">Homodimer and heterodimers.</text>
</comment>
<dbReference type="Gramene" id="rna41886">
    <property type="protein sequence ID" value="RHN47307.1"/>
    <property type="gene ID" value="gene41886"/>
</dbReference>
<feature type="transmembrane region" description="Helical" evidence="8">
    <location>
        <begin position="160"/>
        <end position="182"/>
    </location>
</feature>
<evidence type="ECO:0000256" key="1">
    <source>
        <dbReference type="ARBA" id="ARBA00004651"/>
    </source>
</evidence>
<accession>G7KW47</accession>
<feature type="region of interest" description="Disordered" evidence="9">
    <location>
        <begin position="1"/>
        <end position="20"/>
    </location>
</feature>
<dbReference type="PANTHER" id="PTHR36488:SF8">
    <property type="entry name" value="CASP-LIKE PROTEIN 1U1"/>
    <property type="match status" value="1"/>
</dbReference>
<keyword evidence="5 8" id="KW-0812">Transmembrane</keyword>
<dbReference type="InterPro" id="IPR044173">
    <property type="entry name" value="CASPL"/>
</dbReference>
<evidence type="ECO:0000256" key="6">
    <source>
        <dbReference type="ARBA" id="ARBA00022989"/>
    </source>
</evidence>
<reference evidence="11 14" key="2">
    <citation type="journal article" date="2014" name="BMC Genomics">
        <title>An improved genome release (version Mt4.0) for the model legume Medicago truncatula.</title>
        <authorList>
            <person name="Tang H."/>
            <person name="Krishnakumar V."/>
            <person name="Bidwell S."/>
            <person name="Rosen B."/>
            <person name="Chan A."/>
            <person name="Zhou S."/>
            <person name="Gentzbittel L."/>
            <person name="Childs K.L."/>
            <person name="Yandell M."/>
            <person name="Gundlach H."/>
            <person name="Mayer K.F."/>
            <person name="Schwartz D.C."/>
            <person name="Town C.D."/>
        </authorList>
    </citation>
    <scope>GENOME REANNOTATION</scope>
    <source>
        <strain evidence="13 14">cv. Jemalong A17</strain>
    </source>
</reference>
<dbReference type="KEGG" id="mtr:11437211"/>
<evidence type="ECO:0000313" key="15">
    <source>
        <dbReference type="Proteomes" id="UP000265566"/>
    </source>
</evidence>
<dbReference type="PANTHER" id="PTHR36488">
    <property type="entry name" value="CASP-LIKE PROTEIN 1U1"/>
    <property type="match status" value="1"/>
</dbReference>
<evidence type="ECO:0000256" key="2">
    <source>
        <dbReference type="ARBA" id="ARBA00007651"/>
    </source>
</evidence>
<comment type="similarity">
    <text evidence="2 8">Belongs to the Casparian strip membrane proteins (CASP) family.</text>
</comment>
<evidence type="ECO:0000259" key="10">
    <source>
        <dbReference type="Pfam" id="PF04535"/>
    </source>
</evidence>
<evidence type="ECO:0000313" key="11">
    <source>
        <dbReference type="EMBL" id="AES80647.1"/>
    </source>
</evidence>
<keyword evidence="14" id="KW-1185">Reference proteome</keyword>
<sequence length="186" mass="21002">MADAKDSFRMEPKSSTTSTSQKHHRTFLMVQNILRILVIVLTAVSIVVTVTNNQSVMLFSIRFEAHFYYTSSFKFFVAANGVVCFMSVLTLIFNLLMRQQTPQRKDYYFLLFLVDLVMTVLLIAGCSAATAVGYVGQYGEKHVGWTAICDHVQKFCKTNLISLLLSYLAFFANLGLTILIAYKFTS</sequence>
<reference evidence="11 14" key="1">
    <citation type="journal article" date="2011" name="Nature">
        <title>The Medicago genome provides insight into the evolution of rhizobial symbioses.</title>
        <authorList>
            <person name="Young N.D."/>
            <person name="Debelle F."/>
            <person name="Oldroyd G.E."/>
            <person name="Geurts R."/>
            <person name="Cannon S.B."/>
            <person name="Udvardi M.K."/>
            <person name="Benedito V.A."/>
            <person name="Mayer K.F."/>
            <person name="Gouzy J."/>
            <person name="Schoof H."/>
            <person name="Van de Peer Y."/>
            <person name="Proost S."/>
            <person name="Cook D.R."/>
            <person name="Meyers B.C."/>
            <person name="Spannagl M."/>
            <person name="Cheung F."/>
            <person name="De Mita S."/>
            <person name="Krishnakumar V."/>
            <person name="Gundlach H."/>
            <person name="Zhou S."/>
            <person name="Mudge J."/>
            <person name="Bharti A.K."/>
            <person name="Murray J.D."/>
            <person name="Naoumkina M.A."/>
            <person name="Rosen B."/>
            <person name="Silverstein K.A."/>
            <person name="Tang H."/>
            <person name="Rombauts S."/>
            <person name="Zhao P.X."/>
            <person name="Zhou P."/>
            <person name="Barbe V."/>
            <person name="Bardou P."/>
            <person name="Bechner M."/>
            <person name="Bellec A."/>
            <person name="Berger A."/>
            <person name="Berges H."/>
            <person name="Bidwell S."/>
            <person name="Bisseling T."/>
            <person name="Choisne N."/>
            <person name="Couloux A."/>
            <person name="Denny R."/>
            <person name="Deshpande S."/>
            <person name="Dai X."/>
            <person name="Doyle J.J."/>
            <person name="Dudez A.M."/>
            <person name="Farmer A.D."/>
            <person name="Fouteau S."/>
            <person name="Franken C."/>
            <person name="Gibelin C."/>
            <person name="Gish J."/>
            <person name="Goldstein S."/>
            <person name="Gonzalez A.J."/>
            <person name="Green P.J."/>
            <person name="Hallab A."/>
            <person name="Hartog M."/>
            <person name="Hua A."/>
            <person name="Humphray S.J."/>
            <person name="Jeong D.H."/>
            <person name="Jing Y."/>
            <person name="Jocker A."/>
            <person name="Kenton S.M."/>
            <person name="Kim D.J."/>
            <person name="Klee K."/>
            <person name="Lai H."/>
            <person name="Lang C."/>
            <person name="Lin S."/>
            <person name="Macmil S.L."/>
            <person name="Magdelenat G."/>
            <person name="Matthews L."/>
            <person name="McCorrison J."/>
            <person name="Monaghan E.L."/>
            <person name="Mun J.H."/>
            <person name="Najar F.Z."/>
            <person name="Nicholson C."/>
            <person name="Noirot C."/>
            <person name="O'Bleness M."/>
            <person name="Paule C.R."/>
            <person name="Poulain J."/>
            <person name="Prion F."/>
            <person name="Qin B."/>
            <person name="Qu C."/>
            <person name="Retzel E.F."/>
            <person name="Riddle C."/>
            <person name="Sallet E."/>
            <person name="Samain S."/>
            <person name="Samson N."/>
            <person name="Sanders I."/>
            <person name="Saurat O."/>
            <person name="Scarpelli C."/>
            <person name="Schiex T."/>
            <person name="Segurens B."/>
            <person name="Severin A.J."/>
            <person name="Sherrier D.J."/>
            <person name="Shi R."/>
            <person name="Sims S."/>
            <person name="Singer S.R."/>
            <person name="Sinharoy S."/>
            <person name="Sterck L."/>
            <person name="Viollet A."/>
            <person name="Wang B.B."/>
            <person name="Wang K."/>
            <person name="Wang M."/>
            <person name="Wang X."/>
            <person name="Warfsmann J."/>
            <person name="Weissenbach J."/>
            <person name="White D.D."/>
            <person name="White J.D."/>
            <person name="Wiley G.B."/>
            <person name="Wincker P."/>
            <person name="Xing Y."/>
            <person name="Yang L."/>
            <person name="Yao Z."/>
            <person name="Ying F."/>
            <person name="Zhai J."/>
            <person name="Zhou L."/>
            <person name="Zuber A."/>
            <person name="Denarie J."/>
            <person name="Dixon R.A."/>
            <person name="May G.D."/>
            <person name="Schwartz D.C."/>
            <person name="Rogers J."/>
            <person name="Quetier F."/>
            <person name="Town C.D."/>
            <person name="Roe B.A."/>
        </authorList>
    </citation>
    <scope>NUCLEOTIDE SEQUENCE [LARGE SCALE GENOMIC DNA]</scope>
    <source>
        <strain evidence="11">A17</strain>
        <strain evidence="13 14">cv. Jemalong A17</strain>
    </source>
</reference>
<feature type="domain" description="Casparian strip membrane protein" evidence="10">
    <location>
        <begin position="28"/>
        <end position="172"/>
    </location>
</feature>
<feature type="transmembrane region" description="Helical" evidence="8">
    <location>
        <begin position="32"/>
        <end position="52"/>
    </location>
</feature>
<feature type="transmembrane region" description="Helical" evidence="8">
    <location>
        <begin position="108"/>
        <end position="135"/>
    </location>
</feature>
<dbReference type="GO" id="GO:0005886">
    <property type="term" value="C:plasma membrane"/>
    <property type="evidence" value="ECO:0007669"/>
    <property type="project" value="UniProtKB-SubCell"/>
</dbReference>
<dbReference type="Proteomes" id="UP000265566">
    <property type="component" value="Chromosome 7"/>
</dbReference>
<evidence type="ECO:0000256" key="3">
    <source>
        <dbReference type="ARBA" id="ARBA00011489"/>
    </source>
</evidence>
<proteinExistence type="inferred from homology"/>
<reference evidence="13" key="3">
    <citation type="submission" date="2015-04" db="UniProtKB">
        <authorList>
            <consortium name="EnsemblPlants"/>
        </authorList>
    </citation>
    <scope>IDENTIFICATION</scope>
    <source>
        <strain evidence="13">cv. Jemalong A17</strain>
    </source>
</reference>
<evidence type="ECO:0000256" key="9">
    <source>
        <dbReference type="SAM" id="MobiDB-lite"/>
    </source>
</evidence>
<dbReference type="Proteomes" id="UP000002051">
    <property type="component" value="Unassembled WGS sequence"/>
</dbReference>
<evidence type="ECO:0000256" key="5">
    <source>
        <dbReference type="ARBA" id="ARBA00022692"/>
    </source>
</evidence>